<dbReference type="GO" id="GO:0043448">
    <property type="term" value="P:alkane catabolic process"/>
    <property type="evidence" value="ECO:0007669"/>
    <property type="project" value="TreeGrafter"/>
</dbReference>
<evidence type="ECO:0000256" key="1">
    <source>
        <dbReference type="SAM" id="SignalP"/>
    </source>
</evidence>
<organism evidence="2 3">
    <name type="scientific">Paramicrobacterium humi</name>
    <dbReference type="NCBI Taxonomy" id="640635"/>
    <lineage>
        <taxon>Bacteria</taxon>
        <taxon>Bacillati</taxon>
        <taxon>Actinomycetota</taxon>
        <taxon>Actinomycetes</taxon>
        <taxon>Micrococcales</taxon>
        <taxon>Microbacteriaceae</taxon>
        <taxon>Paramicrobacterium</taxon>
    </lineage>
</organism>
<evidence type="ECO:0000313" key="3">
    <source>
        <dbReference type="Proteomes" id="UP000199183"/>
    </source>
</evidence>
<dbReference type="RefSeq" id="WP_091181521.1">
    <property type="nucleotide sequence ID" value="NZ_FNRY01000001.1"/>
</dbReference>
<dbReference type="OrthoDB" id="597632at2"/>
<dbReference type="AlphaFoldDB" id="A0A1H4KRP4"/>
<dbReference type="STRING" id="640635.SAMN04489806_1282"/>
<keyword evidence="1" id="KW-0732">Signal</keyword>
<dbReference type="PROSITE" id="PS51257">
    <property type="entry name" value="PROKAR_LIPOPROTEIN"/>
    <property type="match status" value="1"/>
</dbReference>
<accession>A0A1H4KRP4</accession>
<dbReference type="PANTHER" id="PTHR39335">
    <property type="entry name" value="BLL4220 PROTEIN"/>
    <property type="match status" value="1"/>
</dbReference>
<dbReference type="InterPro" id="IPR005297">
    <property type="entry name" value="Lipoprotein_repeat"/>
</dbReference>
<feature type="chain" id="PRO_5038938520" evidence="1">
    <location>
        <begin position="24"/>
        <end position="165"/>
    </location>
</feature>
<dbReference type="Pfam" id="PF03640">
    <property type="entry name" value="Lipoprotein_15"/>
    <property type="match status" value="2"/>
</dbReference>
<keyword evidence="2" id="KW-0449">Lipoprotein</keyword>
<protein>
    <submittedName>
        <fullName evidence="2">Predicted lipoprotein with conserved Yx(FWY)xxD motif</fullName>
    </submittedName>
</protein>
<keyword evidence="3" id="KW-1185">Reference proteome</keyword>
<proteinExistence type="predicted"/>
<gene>
    <name evidence="2" type="ORF">SAMN04489806_1282</name>
</gene>
<reference evidence="2 3" key="1">
    <citation type="submission" date="2016-10" db="EMBL/GenBank/DDBJ databases">
        <authorList>
            <person name="de Groot N.N."/>
        </authorList>
    </citation>
    <scope>NUCLEOTIDE SEQUENCE [LARGE SCALE GENOMIC DNA]</scope>
    <source>
        <strain evidence="2 3">DSM 21799</strain>
    </source>
</reference>
<dbReference type="Proteomes" id="UP000199183">
    <property type="component" value="Unassembled WGS sequence"/>
</dbReference>
<dbReference type="EMBL" id="FNRY01000001">
    <property type="protein sequence ID" value="SEB61177.1"/>
    <property type="molecule type" value="Genomic_DNA"/>
</dbReference>
<evidence type="ECO:0000313" key="2">
    <source>
        <dbReference type="EMBL" id="SEB61177.1"/>
    </source>
</evidence>
<sequence>MTSRIAASLAAASLALLALTACAPTNSEAPAAESSTAPNTSASSEVALSTADSSIGTIVVDGTGKAVYQFDNDTQNGDSSSCTGQCAANWPAVPGSDAPKLDGVTGEVGTITGVDGEPQLTLNGWPLYYYVGDNAAGDTYGQGLQGIWWVLTPAGKPITSDTSGY</sequence>
<feature type="signal peptide" evidence="1">
    <location>
        <begin position="1"/>
        <end position="23"/>
    </location>
</feature>
<dbReference type="PANTHER" id="PTHR39335:SF1">
    <property type="entry name" value="BLL4220 PROTEIN"/>
    <property type="match status" value="1"/>
</dbReference>
<name>A0A1H4KRP4_9MICO</name>